<reference evidence="1" key="1">
    <citation type="submission" date="2021-01" db="EMBL/GenBank/DDBJ databases">
        <title>Phytophthora aleatoria, a newly-described species from Pinus radiata is distinct from Phytophthora cactorum isolates based on comparative genomics.</title>
        <authorList>
            <person name="Mcdougal R."/>
            <person name="Panda P."/>
            <person name="Williams N."/>
            <person name="Studholme D.J."/>
        </authorList>
    </citation>
    <scope>NUCLEOTIDE SEQUENCE</scope>
    <source>
        <strain evidence="1">NZFS 3830</strain>
    </source>
</reference>
<evidence type="ECO:0000313" key="2">
    <source>
        <dbReference type="Proteomes" id="UP000688947"/>
    </source>
</evidence>
<accession>A0A8T1UTQ9</accession>
<comment type="caution">
    <text evidence="1">The sequence shown here is derived from an EMBL/GenBank/DDBJ whole genome shotgun (WGS) entry which is preliminary data.</text>
</comment>
<name>A0A8T1UTQ9_9STRA</name>
<organism evidence="1 2">
    <name type="scientific">Phytophthora cactorum</name>
    <dbReference type="NCBI Taxonomy" id="29920"/>
    <lineage>
        <taxon>Eukaryota</taxon>
        <taxon>Sar</taxon>
        <taxon>Stramenopiles</taxon>
        <taxon>Oomycota</taxon>
        <taxon>Peronosporomycetes</taxon>
        <taxon>Peronosporales</taxon>
        <taxon>Peronosporaceae</taxon>
        <taxon>Phytophthora</taxon>
    </lineage>
</organism>
<proteinExistence type="predicted"/>
<dbReference type="Proteomes" id="UP000688947">
    <property type="component" value="Unassembled WGS sequence"/>
</dbReference>
<sequence length="131" mass="14910">MWRAMTVFCRSNPTWWLEASYLFKKARRSLPSMNSRATHKSESESQATPIKDTISDLGFGQERVDVLKTGACGRWQHFNCHSSLVEDATVYLSKRSTTEKLLHFDLVSRDSLGSDDLVLPQSSLSTHHHVQ</sequence>
<dbReference type="EMBL" id="JAENGZ010000074">
    <property type="protein sequence ID" value="KAG6970406.1"/>
    <property type="molecule type" value="Genomic_DNA"/>
</dbReference>
<dbReference type="AlphaFoldDB" id="A0A8T1UTQ9"/>
<gene>
    <name evidence="1" type="ORF">JG687_00002644</name>
</gene>
<protein>
    <submittedName>
        <fullName evidence="1">Uncharacterized protein</fullName>
    </submittedName>
</protein>
<evidence type="ECO:0000313" key="1">
    <source>
        <dbReference type="EMBL" id="KAG6970406.1"/>
    </source>
</evidence>